<accession>A0AAW6FF78</accession>
<organism evidence="1 2">
    <name type="scientific">Odoribacter splanchnicus</name>
    <dbReference type="NCBI Taxonomy" id="28118"/>
    <lineage>
        <taxon>Bacteria</taxon>
        <taxon>Pseudomonadati</taxon>
        <taxon>Bacteroidota</taxon>
        <taxon>Bacteroidia</taxon>
        <taxon>Bacteroidales</taxon>
        <taxon>Odoribacteraceae</taxon>
        <taxon>Odoribacter</taxon>
    </lineage>
</organism>
<dbReference type="RefSeq" id="WP_272054553.1">
    <property type="nucleotide sequence ID" value="NZ_JAQMRB010000015.1"/>
</dbReference>
<dbReference type="InterPro" id="IPR006944">
    <property type="entry name" value="Phage/GTA_portal"/>
</dbReference>
<dbReference type="NCBIfam" id="TIGR01537">
    <property type="entry name" value="portal_HK97"/>
    <property type="match status" value="1"/>
</dbReference>
<evidence type="ECO:0000313" key="2">
    <source>
        <dbReference type="Proteomes" id="UP001212263"/>
    </source>
</evidence>
<dbReference type="Gene3D" id="3.30.1120.70">
    <property type="match status" value="1"/>
</dbReference>
<dbReference type="Proteomes" id="UP001212263">
    <property type="component" value="Unassembled WGS sequence"/>
</dbReference>
<dbReference type="AlphaFoldDB" id="A0AAW6FF78"/>
<dbReference type="EMBL" id="JAQMRD010000002">
    <property type="protein sequence ID" value="MDB9221826.1"/>
    <property type="molecule type" value="Genomic_DNA"/>
</dbReference>
<sequence>MTFLREIWDKKAAKREVEVTTRKEYEEKVSSLRNGIDYGVTVNNDVAMRITAVFAAIRLRSENIASLPKKIAKNTLRGEEAVNNHPVSRLIRVKPNPYMNIFNFWDCINAGMDGWGNSYAIIERDAHGDPVALHPVLPSETSVTVKDRKKYFKVYGNRLGLDGIYSNEEMCHFMLTTLNGLKGLNPIEYNAISIAKGVAATKFGAEFYKKGGNIRAVLEADGSMSDTEYNNFVKHFNESSRNYETPLLEYGIKYKQVGISPISAQLLQTETFSIQDIARIFNVPPHMLCEMSHATFSNIEHQTIQFTTFSLRPSVKRIETELETKLFFEGETDQYSVKFDLNGLMRGDTAARSEWYRTSIQNGIHSRNEIRQMEGYPRLEGLDDMLYPSNMTIVGQENQDKNEDEFNRTCKKACRER</sequence>
<gene>
    <name evidence="1" type="ORF">PN645_02250</name>
</gene>
<protein>
    <submittedName>
        <fullName evidence="1">Phage portal protein</fullName>
    </submittedName>
</protein>
<comment type="caution">
    <text evidence="1">The sequence shown here is derived from an EMBL/GenBank/DDBJ whole genome shotgun (WGS) entry which is preliminary data.</text>
</comment>
<proteinExistence type="predicted"/>
<name>A0AAW6FF78_9BACT</name>
<evidence type="ECO:0000313" key="1">
    <source>
        <dbReference type="EMBL" id="MDB9221826.1"/>
    </source>
</evidence>
<dbReference type="Gene3D" id="3.40.140.120">
    <property type="match status" value="1"/>
</dbReference>
<reference evidence="1" key="1">
    <citation type="submission" date="2023-01" db="EMBL/GenBank/DDBJ databases">
        <title>Human gut microbiome strain richness.</title>
        <authorList>
            <person name="Chen-Liaw A."/>
        </authorList>
    </citation>
    <scope>NUCLEOTIDE SEQUENCE</scope>
    <source>
        <strain evidence="1">RTP21484st1_B7_RTP21484_190118</strain>
    </source>
</reference>
<dbReference type="InterPro" id="IPR006427">
    <property type="entry name" value="Portal_HK97"/>
</dbReference>
<dbReference type="Pfam" id="PF04860">
    <property type="entry name" value="Phage_portal"/>
    <property type="match status" value="1"/>
</dbReference>
<dbReference type="Gene3D" id="1.20.1270.210">
    <property type="match status" value="1"/>
</dbReference>